<evidence type="ECO:0000256" key="4">
    <source>
        <dbReference type="ARBA" id="ARBA00022729"/>
    </source>
</evidence>
<comment type="caution">
    <text evidence="11">The sequence shown here is derived from an EMBL/GenBank/DDBJ whole genome shotgun (WGS) entry which is preliminary data.</text>
</comment>
<keyword evidence="12" id="KW-1185">Reference proteome</keyword>
<dbReference type="GO" id="GO:0030431">
    <property type="term" value="P:sleep"/>
    <property type="evidence" value="ECO:0007669"/>
    <property type="project" value="InterPro"/>
</dbReference>
<evidence type="ECO:0000256" key="8">
    <source>
        <dbReference type="ARBA" id="ARBA00023288"/>
    </source>
</evidence>
<gene>
    <name evidence="11" type="ORF">HCN44_000119</name>
</gene>
<reference evidence="11 12" key="1">
    <citation type="submission" date="2020-08" db="EMBL/GenBank/DDBJ databases">
        <title>Aphidius gifuensis genome sequencing and assembly.</title>
        <authorList>
            <person name="Du Z."/>
        </authorList>
    </citation>
    <scope>NUCLEOTIDE SEQUENCE [LARGE SCALE GENOMIC DNA]</scope>
    <source>
        <strain evidence="11">YNYX2018</strain>
        <tissue evidence="11">Adults</tissue>
    </source>
</reference>
<dbReference type="EMBL" id="JACMRX010000004">
    <property type="protein sequence ID" value="KAF7990314.1"/>
    <property type="molecule type" value="Genomic_DNA"/>
</dbReference>
<organism evidence="11 12">
    <name type="scientific">Aphidius gifuensis</name>
    <name type="common">Parasitoid wasp</name>
    <dbReference type="NCBI Taxonomy" id="684658"/>
    <lineage>
        <taxon>Eukaryota</taxon>
        <taxon>Metazoa</taxon>
        <taxon>Ecdysozoa</taxon>
        <taxon>Arthropoda</taxon>
        <taxon>Hexapoda</taxon>
        <taxon>Insecta</taxon>
        <taxon>Pterygota</taxon>
        <taxon>Neoptera</taxon>
        <taxon>Endopterygota</taxon>
        <taxon>Hymenoptera</taxon>
        <taxon>Apocrita</taxon>
        <taxon>Ichneumonoidea</taxon>
        <taxon>Braconidae</taxon>
        <taxon>Aphidiinae</taxon>
        <taxon>Aphidius</taxon>
    </lineage>
</organism>
<evidence type="ECO:0000256" key="3">
    <source>
        <dbReference type="ARBA" id="ARBA00022692"/>
    </source>
</evidence>
<evidence type="ECO:0000256" key="2">
    <source>
        <dbReference type="ARBA" id="ARBA00022622"/>
    </source>
</evidence>
<evidence type="ECO:0000256" key="1">
    <source>
        <dbReference type="ARBA" id="ARBA00004589"/>
    </source>
</evidence>
<evidence type="ECO:0000256" key="5">
    <source>
        <dbReference type="ARBA" id="ARBA00022989"/>
    </source>
</evidence>
<feature type="transmembrane region" description="Helical" evidence="9">
    <location>
        <begin position="160"/>
        <end position="183"/>
    </location>
</feature>
<feature type="signal peptide" evidence="10">
    <location>
        <begin position="1"/>
        <end position="26"/>
    </location>
</feature>
<keyword evidence="3 9" id="KW-0812">Transmembrane</keyword>
<keyword evidence="8" id="KW-0449">Lipoprotein</keyword>
<protein>
    <recommendedName>
        <fullName evidence="13">Protein sleepless</fullName>
    </recommendedName>
</protein>
<comment type="subcellular location">
    <subcellularLocation>
        <location evidence="1">Membrane</location>
        <topology evidence="1">Lipid-anchor</topology>
        <topology evidence="1">GPI-anchor</topology>
    </subcellularLocation>
</comment>
<dbReference type="GO" id="GO:0098552">
    <property type="term" value="C:side of membrane"/>
    <property type="evidence" value="ECO:0007669"/>
    <property type="project" value="UniProtKB-KW"/>
</dbReference>
<keyword evidence="5 9" id="KW-1133">Transmembrane helix</keyword>
<dbReference type="OrthoDB" id="6582325at2759"/>
<dbReference type="InterPro" id="IPR031424">
    <property type="entry name" value="QVR-like"/>
</dbReference>
<dbReference type="InterPro" id="IPR050975">
    <property type="entry name" value="Sleep_regulator"/>
</dbReference>
<proteinExistence type="predicted"/>
<dbReference type="PANTHER" id="PTHR33562">
    <property type="entry name" value="ATILLA, ISOFORM B-RELATED-RELATED"/>
    <property type="match status" value="1"/>
</dbReference>
<keyword evidence="2" id="KW-0336">GPI-anchor</keyword>
<feature type="chain" id="PRO_5032578248" description="Protein sleepless" evidence="10">
    <location>
        <begin position="27"/>
        <end position="186"/>
    </location>
</feature>
<dbReference type="Proteomes" id="UP000639338">
    <property type="component" value="Unassembled WGS sequence"/>
</dbReference>
<keyword evidence="7" id="KW-0325">Glycoprotein</keyword>
<dbReference type="Pfam" id="PF17064">
    <property type="entry name" value="QVR"/>
    <property type="match status" value="1"/>
</dbReference>
<dbReference type="AlphaFoldDB" id="A0A835CN01"/>
<evidence type="ECO:0000313" key="12">
    <source>
        <dbReference type="Proteomes" id="UP000639338"/>
    </source>
</evidence>
<dbReference type="GO" id="GO:0032222">
    <property type="term" value="P:regulation of synaptic transmission, cholinergic"/>
    <property type="evidence" value="ECO:0007669"/>
    <property type="project" value="InterPro"/>
</dbReference>
<evidence type="ECO:0000313" key="11">
    <source>
        <dbReference type="EMBL" id="KAF7990314.1"/>
    </source>
</evidence>
<evidence type="ECO:0000256" key="7">
    <source>
        <dbReference type="ARBA" id="ARBA00023180"/>
    </source>
</evidence>
<sequence>MASQVFGSFLSIILIFLSVNIESGEALKCYECMSTSSTTADECSGEMITKSSSVHTVECSISTMKAWHMRVQKNPSFQNIENIFDVDGSQINNQIHVNMKCAKLTFRVDGAPVTMRTCQTAESANMKNPCDSIIKRLPKHQKDETPYCGLCEGDLCNNAYIFSASIATTFIPLIASLLMANLFQTA</sequence>
<evidence type="ECO:0000256" key="9">
    <source>
        <dbReference type="SAM" id="Phobius"/>
    </source>
</evidence>
<evidence type="ECO:0008006" key="13">
    <source>
        <dbReference type="Google" id="ProtNLM"/>
    </source>
</evidence>
<keyword evidence="6 9" id="KW-0472">Membrane</keyword>
<evidence type="ECO:0000256" key="10">
    <source>
        <dbReference type="SAM" id="SignalP"/>
    </source>
</evidence>
<keyword evidence="4 10" id="KW-0732">Signal</keyword>
<evidence type="ECO:0000256" key="6">
    <source>
        <dbReference type="ARBA" id="ARBA00023136"/>
    </source>
</evidence>
<accession>A0A835CN01</accession>
<name>A0A835CN01_APHGI</name>